<evidence type="ECO:0000259" key="1">
    <source>
        <dbReference type="Pfam" id="PF14594"/>
    </source>
</evidence>
<evidence type="ECO:0000313" key="2">
    <source>
        <dbReference type="EMBL" id="WAB08842.1"/>
    </source>
</evidence>
<accession>A0A9E8M5Y3</accession>
<organism evidence="2 3">
    <name type="scientific">Streptomyces phage Success</name>
    <dbReference type="NCBI Taxonomy" id="2999013"/>
    <lineage>
        <taxon>Viruses</taxon>
        <taxon>Duplodnaviria</taxon>
        <taxon>Heunggongvirae</taxon>
        <taxon>Uroviricota</taxon>
        <taxon>Caudoviricetes</taxon>
        <taxon>Successvirus</taxon>
        <taxon>Successvirus success</taxon>
    </lineage>
</organism>
<dbReference type="InterPro" id="IPR029432">
    <property type="entry name" value="Gp28/Gp37-like_dom"/>
</dbReference>
<sequence length="419" mass="47363">MGYRVEVFDKNLKRVGEIDEWISLDFTVRLCQEGAWQILIKDGTPQSQLIEKGGGVAIWQDGVSKPILSGQVDTFQKYWTKLQHTGPGSLYIAGKCHNTLAYRRLAFPDPTKAVDKQYQSRLYTRPLRYLYAPEAIWDEFNTAFGPGALADRRVSWVNLGTRPTNPLGPNVPTPWGLGDSLRFDNIGSKVEEWYDKRNFAYRFLYNGTTQKVDLEIFAPRDKSKEVRFSPELGNLREYIWTLSAPKVTRAIVGAAGEKRDRYYYQKVDSASESEWGLQIEQFIDRRDIPLKVDVNTGAVVKAETDMTTDDFDTAKQAVQEAATDALTEGEKSGNFQIYPIDTPDCAFGKHYFVGDKVTVAVDGTEYTDIVREVVISVDDGGNVQDISPKIGQQGTGDPLNLYKTVYDMQKKLRKLEARM</sequence>
<name>A0A9E8M5Y3_9CAUD</name>
<dbReference type="EMBL" id="OP751148">
    <property type="protein sequence ID" value="WAB08842.1"/>
    <property type="molecule type" value="Genomic_DNA"/>
</dbReference>
<dbReference type="Pfam" id="PF14594">
    <property type="entry name" value="Sipho_Gp37"/>
    <property type="match status" value="1"/>
</dbReference>
<keyword evidence="3" id="KW-1185">Reference proteome</keyword>
<gene>
    <name evidence="2" type="primary">63</name>
    <name evidence="2" type="ORF">SEA_SUCCESS_63</name>
</gene>
<dbReference type="KEGG" id="vg:80020255"/>
<evidence type="ECO:0000313" key="3">
    <source>
        <dbReference type="Proteomes" id="UP001163413"/>
    </source>
</evidence>
<dbReference type="GeneID" id="80020255"/>
<feature type="domain" description="Gp28/Gp37-like" evidence="1">
    <location>
        <begin position="5"/>
        <end position="391"/>
    </location>
</feature>
<protein>
    <submittedName>
        <fullName evidence="2">Minor tail protein</fullName>
    </submittedName>
</protein>
<proteinExistence type="predicted"/>
<dbReference type="Proteomes" id="UP001163413">
    <property type="component" value="Segment"/>
</dbReference>
<reference evidence="2" key="1">
    <citation type="submission" date="2022-10" db="EMBL/GenBank/DDBJ databases">
        <authorList>
            <person name="Roth M.A."/>
            <person name="Wohlstadter N.E."/>
            <person name="Arguedas X."/>
            <person name="Leighton H.R."/>
            <person name="Msuya J.A."/>
            <person name="Pravda N."/>
            <person name="Shaffer C.D."/>
            <person name="Weston-Hafer K.A."/>
            <person name="Russell D.A."/>
            <person name="Jacobs-Sera D."/>
            <person name="Hatfull G.F."/>
        </authorList>
    </citation>
    <scope>NUCLEOTIDE SEQUENCE</scope>
</reference>
<dbReference type="RefSeq" id="YP_010755587.1">
    <property type="nucleotide sequence ID" value="NC_073472.1"/>
</dbReference>